<dbReference type="InterPro" id="IPR053733">
    <property type="entry name" value="Heme_Transport_Util_sf"/>
</dbReference>
<dbReference type="RefSeq" id="WP_182461947.1">
    <property type="nucleotide sequence ID" value="NZ_CP059732.1"/>
</dbReference>
<reference evidence="2 3" key="1">
    <citation type="submission" date="2020-07" db="EMBL/GenBank/DDBJ databases">
        <title>Spirosoma foliorum sp. nov., isolated from the leaves on the Nejang mountain Korea, Republic of.</title>
        <authorList>
            <person name="Ho H."/>
            <person name="Lee Y.-J."/>
            <person name="Nurcahyanto D.-A."/>
            <person name="Kim S.-G."/>
        </authorList>
    </citation>
    <scope>NUCLEOTIDE SEQUENCE [LARGE SCALE GENOMIC DNA]</scope>
    <source>
        <strain evidence="2 3">PL0136</strain>
    </source>
</reference>
<name>A0A7G5H0G0_9BACT</name>
<dbReference type="GO" id="GO:0006826">
    <property type="term" value="P:iron ion transport"/>
    <property type="evidence" value="ECO:0007669"/>
    <property type="project" value="InterPro"/>
</dbReference>
<dbReference type="EMBL" id="CP059732">
    <property type="protein sequence ID" value="QMW04602.1"/>
    <property type="molecule type" value="Genomic_DNA"/>
</dbReference>
<gene>
    <name evidence="2" type="ORF">H3H32_06625</name>
</gene>
<dbReference type="KEGG" id="sfol:H3H32_06625"/>
<accession>A0A7G5H0G0</accession>
<keyword evidence="3" id="KW-1185">Reference proteome</keyword>
<dbReference type="InterPro" id="IPR007845">
    <property type="entry name" value="HemS/ChuX_dom"/>
</dbReference>
<dbReference type="CDD" id="cd16831">
    <property type="entry name" value="HemS-like_C"/>
    <property type="match status" value="1"/>
</dbReference>
<organism evidence="2 3">
    <name type="scientific">Spirosoma foliorum</name>
    <dbReference type="NCBI Taxonomy" id="2710596"/>
    <lineage>
        <taxon>Bacteria</taxon>
        <taxon>Pseudomonadati</taxon>
        <taxon>Bacteroidota</taxon>
        <taxon>Cytophagia</taxon>
        <taxon>Cytophagales</taxon>
        <taxon>Cytophagaceae</taxon>
        <taxon>Spirosoma</taxon>
    </lineage>
</organism>
<dbReference type="Gene3D" id="3.40.1570.10">
    <property type="entry name" value="HemS/ChuS/ChuX like domains"/>
    <property type="match status" value="2"/>
</dbReference>
<evidence type="ECO:0000313" key="3">
    <source>
        <dbReference type="Proteomes" id="UP000515369"/>
    </source>
</evidence>
<proteinExistence type="predicted"/>
<protein>
    <submittedName>
        <fullName evidence="2">Hemin-degrading factor</fullName>
    </submittedName>
</protein>
<dbReference type="AlphaFoldDB" id="A0A7G5H0G0"/>
<dbReference type="Proteomes" id="UP000515369">
    <property type="component" value="Chromosome"/>
</dbReference>
<feature type="domain" description="Haemin-degrading HemS/ChuX" evidence="1">
    <location>
        <begin position="207"/>
        <end position="336"/>
    </location>
</feature>
<evidence type="ECO:0000259" key="1">
    <source>
        <dbReference type="Pfam" id="PF05171"/>
    </source>
</evidence>
<evidence type="ECO:0000313" key="2">
    <source>
        <dbReference type="EMBL" id="QMW04602.1"/>
    </source>
</evidence>
<dbReference type="SUPFAM" id="SSF144064">
    <property type="entry name" value="Heme iron utilization protein-like"/>
    <property type="match status" value="1"/>
</dbReference>
<feature type="domain" description="Haemin-degrading HemS/ChuX" evidence="1">
    <location>
        <begin position="32"/>
        <end position="154"/>
    </location>
</feature>
<dbReference type="Pfam" id="PF05171">
    <property type="entry name" value="HemS"/>
    <property type="match status" value="2"/>
</dbReference>
<dbReference type="CDD" id="cd16830">
    <property type="entry name" value="HemS-like_N"/>
    <property type="match status" value="1"/>
</dbReference>
<sequence length="342" mass="38474">MTTTQSLKERWAAFTLENPKTRIRDAAKQLGTSEAELLATQVGETVQRLEGDFRDLLKDVTSLGHVMALTRNDNVVHERKGVYEKVSFNDQTGLVLGPDIDLRLFMSHWHFGFAVDENGRKSLQFFDLDGAAVHKIYLTDKSDVAAYDALVQKYLAADQNSPIVTVAYPEKAALTPDEDINVQEFQAEWLAMEDTHQFFGLLRKHKLDREQGLRFAPKGYAQLISSEQLTQLFETVAERELPIMIFAASAGCIQIHTGPVKKLVVTGPWYNVLDPEFNMHLRLDQVHHIWVTRKPTKDGIVTGLDLFDSEGNNIALIFGKRKPGIPELKEWQDVVGEVASAA</sequence>